<evidence type="ECO:0000313" key="3">
    <source>
        <dbReference type="Proteomes" id="UP000822688"/>
    </source>
</evidence>
<comment type="caution">
    <text evidence="2">The sequence shown here is derived from an EMBL/GenBank/DDBJ whole genome shotgun (WGS) entry which is preliminary data.</text>
</comment>
<protein>
    <submittedName>
        <fullName evidence="2">Uncharacterized protein</fullName>
    </submittedName>
</protein>
<name>A0A8T0H8R5_CERPU</name>
<reference evidence="2" key="1">
    <citation type="submission" date="2020-06" db="EMBL/GenBank/DDBJ databases">
        <title>WGS assembly of Ceratodon purpureus strain R40.</title>
        <authorList>
            <person name="Carey S.B."/>
            <person name="Jenkins J."/>
            <person name="Shu S."/>
            <person name="Lovell J.T."/>
            <person name="Sreedasyam A."/>
            <person name="Maumus F."/>
            <person name="Tiley G.P."/>
            <person name="Fernandez-Pozo N."/>
            <person name="Barry K."/>
            <person name="Chen C."/>
            <person name="Wang M."/>
            <person name="Lipzen A."/>
            <person name="Daum C."/>
            <person name="Saski C.A."/>
            <person name="Payton A.C."/>
            <person name="Mcbreen J.C."/>
            <person name="Conrad R.E."/>
            <person name="Kollar L.M."/>
            <person name="Olsson S."/>
            <person name="Huttunen S."/>
            <person name="Landis J.B."/>
            <person name="Wickett N.J."/>
            <person name="Johnson M.G."/>
            <person name="Rensing S.A."/>
            <person name="Grimwood J."/>
            <person name="Schmutz J."/>
            <person name="Mcdaniel S.F."/>
        </authorList>
    </citation>
    <scope>NUCLEOTIDE SEQUENCE</scope>
    <source>
        <strain evidence="2">R40</strain>
    </source>
</reference>
<sequence length="55" mass="6246">MWGSVVHRKRPFLFFLHNLQLLLKVADTKICNSSSDKNVENQNGDAGTYIKVIKA</sequence>
<keyword evidence="1" id="KW-0732">Signal</keyword>
<keyword evidence="3" id="KW-1185">Reference proteome</keyword>
<dbReference type="Proteomes" id="UP000822688">
    <property type="component" value="Chromosome 7"/>
</dbReference>
<evidence type="ECO:0000313" key="2">
    <source>
        <dbReference type="EMBL" id="KAG0567803.1"/>
    </source>
</evidence>
<gene>
    <name evidence="2" type="ORF">KC19_7G162200</name>
</gene>
<organism evidence="2 3">
    <name type="scientific">Ceratodon purpureus</name>
    <name type="common">Fire moss</name>
    <name type="synonym">Dicranum purpureum</name>
    <dbReference type="NCBI Taxonomy" id="3225"/>
    <lineage>
        <taxon>Eukaryota</taxon>
        <taxon>Viridiplantae</taxon>
        <taxon>Streptophyta</taxon>
        <taxon>Embryophyta</taxon>
        <taxon>Bryophyta</taxon>
        <taxon>Bryophytina</taxon>
        <taxon>Bryopsida</taxon>
        <taxon>Dicranidae</taxon>
        <taxon>Pseudoditrichales</taxon>
        <taxon>Ditrichaceae</taxon>
        <taxon>Ceratodon</taxon>
    </lineage>
</organism>
<feature type="chain" id="PRO_5035846679" evidence="1">
    <location>
        <begin position="29"/>
        <end position="55"/>
    </location>
</feature>
<dbReference type="EMBL" id="CM026428">
    <property type="protein sequence ID" value="KAG0567803.1"/>
    <property type="molecule type" value="Genomic_DNA"/>
</dbReference>
<feature type="signal peptide" evidence="1">
    <location>
        <begin position="1"/>
        <end position="28"/>
    </location>
</feature>
<accession>A0A8T0H8R5</accession>
<evidence type="ECO:0000256" key="1">
    <source>
        <dbReference type="SAM" id="SignalP"/>
    </source>
</evidence>
<dbReference type="AlphaFoldDB" id="A0A8T0H8R5"/>
<proteinExistence type="predicted"/>